<proteinExistence type="inferred from homology"/>
<feature type="domain" description="KRAB-related" evidence="16">
    <location>
        <begin position="18"/>
        <end position="82"/>
    </location>
</feature>
<feature type="domain" description="C2H2-type" evidence="14">
    <location>
        <begin position="364"/>
        <end position="391"/>
    </location>
</feature>
<dbReference type="InterPro" id="IPR036236">
    <property type="entry name" value="Znf_C2H2_sf"/>
</dbReference>
<keyword evidence="10" id="KW-0804">Transcription</keyword>
<dbReference type="CDD" id="cd07765">
    <property type="entry name" value="KRAB_A-box"/>
    <property type="match status" value="1"/>
</dbReference>
<evidence type="ECO:0000313" key="18">
    <source>
        <dbReference type="RefSeq" id="XP_018085583.1"/>
    </source>
</evidence>
<feature type="domain" description="C2H2-type" evidence="14">
    <location>
        <begin position="198"/>
        <end position="225"/>
    </location>
</feature>
<evidence type="ECO:0000256" key="12">
    <source>
        <dbReference type="PROSITE-ProRule" id="PRU00042"/>
    </source>
</evidence>
<evidence type="ECO:0000256" key="13">
    <source>
        <dbReference type="SAM" id="MobiDB-lite"/>
    </source>
</evidence>
<dbReference type="FunFam" id="3.30.160.60:FF:002343">
    <property type="entry name" value="Zinc finger protein 33A"/>
    <property type="match status" value="1"/>
</dbReference>
<dbReference type="PANTHER" id="PTHR23234">
    <property type="entry name" value="ZNF44 PROTEIN"/>
    <property type="match status" value="1"/>
</dbReference>
<dbReference type="GO" id="GO:0003677">
    <property type="term" value="F:DNA binding"/>
    <property type="evidence" value="ECO:0007669"/>
    <property type="project" value="UniProtKB-KW"/>
</dbReference>
<dbReference type="PROSITE" id="PS50157">
    <property type="entry name" value="ZINC_FINGER_C2H2_2"/>
    <property type="match status" value="8"/>
</dbReference>
<dbReference type="InterPro" id="IPR001909">
    <property type="entry name" value="KRAB"/>
</dbReference>
<keyword evidence="17" id="KW-1185">Reference proteome</keyword>
<dbReference type="SUPFAM" id="SSF57667">
    <property type="entry name" value="beta-beta-alpha zinc fingers"/>
    <property type="match status" value="5"/>
</dbReference>
<keyword evidence="7" id="KW-0862">Zinc</keyword>
<feature type="region of interest" description="Disordered" evidence="13">
    <location>
        <begin position="116"/>
        <end position="139"/>
    </location>
</feature>
<dbReference type="Bgee" id="108698535">
    <property type="expression patterns" value="Expressed in ovary and 8 other cell types or tissues"/>
</dbReference>
<evidence type="ECO:0000256" key="8">
    <source>
        <dbReference type="ARBA" id="ARBA00023015"/>
    </source>
</evidence>
<protein>
    <submittedName>
        <fullName evidence="18 19">Zinc finger protein 300 isoform X1</fullName>
    </submittedName>
</protein>
<dbReference type="KEGG" id="xla:108698535"/>
<keyword evidence="9" id="KW-0238">DNA-binding</keyword>
<dbReference type="InterPro" id="IPR003655">
    <property type="entry name" value="aKRAB"/>
</dbReference>
<evidence type="ECO:0000259" key="16">
    <source>
        <dbReference type="PROSITE" id="PS50806"/>
    </source>
</evidence>
<evidence type="ECO:0000256" key="5">
    <source>
        <dbReference type="ARBA" id="ARBA00022737"/>
    </source>
</evidence>
<keyword evidence="5" id="KW-0677">Repeat</keyword>
<comment type="similarity">
    <text evidence="3">Belongs to the krueppel C2H2-type zinc-finger protein family.</text>
</comment>
<dbReference type="Gene3D" id="6.10.140.140">
    <property type="match status" value="1"/>
</dbReference>
<dbReference type="SMART" id="SM00355">
    <property type="entry name" value="ZnF_C2H2"/>
    <property type="match status" value="8"/>
</dbReference>
<evidence type="ECO:0000256" key="7">
    <source>
        <dbReference type="ARBA" id="ARBA00022833"/>
    </source>
</evidence>
<accession>A0A1L8F884</accession>
<dbReference type="FunFam" id="3.30.160.60:FF:000337">
    <property type="entry name" value="Zinc finger and BTB domain containing 41"/>
    <property type="match status" value="1"/>
</dbReference>
<dbReference type="FunFam" id="3.30.160.60:FF:000508">
    <property type="entry name" value="Myeloid zinc finger 1"/>
    <property type="match status" value="1"/>
</dbReference>
<evidence type="ECO:0000256" key="4">
    <source>
        <dbReference type="ARBA" id="ARBA00022723"/>
    </source>
</evidence>
<dbReference type="RefSeq" id="XP_018085584.1">
    <property type="nucleotide sequence ID" value="XM_018230095.2"/>
</dbReference>
<dbReference type="SUPFAM" id="SSF109640">
    <property type="entry name" value="KRAB domain (Kruppel-associated box)"/>
    <property type="match status" value="1"/>
</dbReference>
<keyword evidence="8" id="KW-0805">Transcription regulation</keyword>
<comment type="subcellular location">
    <subcellularLocation>
        <location evidence="2">Nucleus</location>
    </subcellularLocation>
</comment>
<dbReference type="RefSeq" id="XP_018085587.1">
    <property type="nucleotide sequence ID" value="XM_018230098.2"/>
</dbReference>
<dbReference type="Pfam" id="PF00096">
    <property type="entry name" value="zf-C2H2"/>
    <property type="match status" value="7"/>
</dbReference>
<dbReference type="InterPro" id="IPR013087">
    <property type="entry name" value="Znf_C2H2_type"/>
</dbReference>
<evidence type="ECO:0000256" key="6">
    <source>
        <dbReference type="ARBA" id="ARBA00022771"/>
    </source>
</evidence>
<keyword evidence="4" id="KW-0479">Metal-binding</keyword>
<dbReference type="PaxDb" id="8355-A0A1L8F884"/>
<evidence type="ECO:0000313" key="19">
    <source>
        <dbReference type="RefSeq" id="XP_018085584.1"/>
    </source>
</evidence>
<feature type="domain" description="KRAB" evidence="15">
    <location>
        <begin position="21"/>
        <end position="92"/>
    </location>
</feature>
<dbReference type="RefSeq" id="XP_018085583.1">
    <property type="nucleotide sequence ID" value="XM_018230094.2"/>
</dbReference>
<dbReference type="Pfam" id="PF01352">
    <property type="entry name" value="KRAB"/>
    <property type="match status" value="1"/>
</dbReference>
<dbReference type="GO" id="GO:0008270">
    <property type="term" value="F:zinc ion binding"/>
    <property type="evidence" value="ECO:0007669"/>
    <property type="project" value="UniProtKB-KW"/>
</dbReference>
<dbReference type="PROSITE" id="PS00028">
    <property type="entry name" value="ZINC_FINGER_C2H2_1"/>
    <property type="match status" value="8"/>
</dbReference>
<evidence type="ECO:0000313" key="20">
    <source>
        <dbReference type="RefSeq" id="XP_018085585.1"/>
    </source>
</evidence>
<evidence type="ECO:0000313" key="17">
    <source>
        <dbReference type="Proteomes" id="UP000186698"/>
    </source>
</evidence>
<evidence type="ECO:0000256" key="1">
    <source>
        <dbReference type="ARBA" id="ARBA00003767"/>
    </source>
</evidence>
<dbReference type="GO" id="GO:0042802">
    <property type="term" value="F:identical protein binding"/>
    <property type="evidence" value="ECO:0007669"/>
    <property type="project" value="UniProtKB-ARBA"/>
</dbReference>
<evidence type="ECO:0000313" key="21">
    <source>
        <dbReference type="RefSeq" id="XP_018085587.1"/>
    </source>
</evidence>
<evidence type="ECO:0000259" key="15">
    <source>
        <dbReference type="PROSITE" id="PS50805"/>
    </source>
</evidence>
<dbReference type="FunFam" id="3.30.160.60:FF:001239">
    <property type="entry name" value="Zinc finger protein 615"/>
    <property type="match status" value="1"/>
</dbReference>
<feature type="domain" description="C2H2-type" evidence="14">
    <location>
        <begin position="336"/>
        <end position="363"/>
    </location>
</feature>
<dbReference type="InterPro" id="IPR036051">
    <property type="entry name" value="KRAB_dom_sf"/>
</dbReference>
<dbReference type="FunFam" id="3.30.160.60:FF:000478">
    <property type="entry name" value="Zinc finger protein 133"/>
    <property type="match status" value="1"/>
</dbReference>
<dbReference type="GeneID" id="108698535"/>
<dbReference type="PANTHER" id="PTHR23234:SF10">
    <property type="entry name" value="RIKEN CDNA 6720489N17 GENE-RELATED"/>
    <property type="match status" value="1"/>
</dbReference>
<keyword evidence="6 12" id="KW-0863">Zinc-finger</keyword>
<keyword evidence="11" id="KW-0539">Nucleus</keyword>
<dbReference type="Gene3D" id="3.30.160.60">
    <property type="entry name" value="Classic Zinc Finger"/>
    <property type="match status" value="8"/>
</dbReference>
<evidence type="ECO:0000256" key="9">
    <source>
        <dbReference type="ARBA" id="ARBA00023125"/>
    </source>
</evidence>
<sequence length="448" mass="51920">MRKKKKVEMPRKNRSATFYQELFDEVAVYFCKEEWDYLKEEEKELYKDVMLENYMALRSLGYAVVKPIIISKINQGEEPFIRVPPRSKGKVGADLLLADGMMDVDTYLDHRVTNHSATSTMHRNTGHSKEKNPRRSLKKSLRTKKINVAKEEKNSGYISENKHVKKPNFSVDSVKKHESLQPLNNHEEHNKNLSVKEYDCHKCGKTFRQKSAYTCHQRNHTIASPCNCCDSKACLICTKDPNKKGSRETNFFSCSECGKLFFYKSHFRIHQRIHTGEKPFRCSECGRKFNKKSLVVRHMRIHTGERPFSCPDCGKSFSRASHLVIHQRSHKRDQLLSCSECGKCLSQYSVLLIHQRIHTGEKPYACPECGKSFREKAKLSIHLRSHTGERPYVCSECGRGFTCGGNLFKHRKTHTGEKPHECPECGKCFGRRSHLVNHQRIHARKSRK</sequence>
<feature type="domain" description="C2H2-type" evidence="14">
    <location>
        <begin position="420"/>
        <end position="447"/>
    </location>
</feature>
<gene>
    <name evidence="18 19 20 21" type="primary">LOC108698535</name>
</gene>
<dbReference type="GO" id="GO:0006355">
    <property type="term" value="P:regulation of DNA-templated transcription"/>
    <property type="evidence" value="ECO:0007669"/>
    <property type="project" value="InterPro"/>
</dbReference>
<dbReference type="Proteomes" id="UP000186698">
    <property type="component" value="Chromosome 8L"/>
</dbReference>
<name>A0A1L8F884_XENLA</name>
<dbReference type="PROSITE" id="PS50805">
    <property type="entry name" value="KRAB"/>
    <property type="match status" value="1"/>
</dbReference>
<evidence type="ECO:0000256" key="2">
    <source>
        <dbReference type="ARBA" id="ARBA00004123"/>
    </source>
</evidence>
<dbReference type="AlphaFoldDB" id="A0A1L8F884"/>
<dbReference type="RefSeq" id="XP_018085585.1">
    <property type="nucleotide sequence ID" value="XM_018230096.2"/>
</dbReference>
<dbReference type="GO" id="GO:0005634">
    <property type="term" value="C:nucleus"/>
    <property type="evidence" value="ECO:0007669"/>
    <property type="project" value="UniProtKB-SubCell"/>
</dbReference>
<dbReference type="SMART" id="SM00349">
    <property type="entry name" value="KRAB"/>
    <property type="match status" value="1"/>
</dbReference>
<reference evidence="18 19" key="1">
    <citation type="submission" date="2022-04" db="UniProtKB">
        <authorList>
            <consortium name="RefSeq"/>
        </authorList>
    </citation>
    <scope>IDENTIFICATION</scope>
    <source>
        <strain evidence="18 19">J_2021</strain>
        <tissue evidence="18 19">Erythrocytes</tissue>
    </source>
</reference>
<dbReference type="PROSITE" id="PS50806">
    <property type="entry name" value="KRAB_RELATED"/>
    <property type="match status" value="1"/>
</dbReference>
<evidence type="ECO:0000256" key="10">
    <source>
        <dbReference type="ARBA" id="ARBA00023163"/>
    </source>
</evidence>
<organism evidence="21">
    <name type="scientific">Xenopus laevis</name>
    <name type="common">African clawed frog</name>
    <dbReference type="NCBI Taxonomy" id="8355"/>
    <lineage>
        <taxon>Eukaryota</taxon>
        <taxon>Metazoa</taxon>
        <taxon>Chordata</taxon>
        <taxon>Craniata</taxon>
        <taxon>Vertebrata</taxon>
        <taxon>Euteleostomi</taxon>
        <taxon>Amphibia</taxon>
        <taxon>Batrachia</taxon>
        <taxon>Anura</taxon>
        <taxon>Pipoidea</taxon>
        <taxon>Pipidae</taxon>
        <taxon>Xenopodinae</taxon>
        <taxon>Xenopus</taxon>
        <taxon>Xenopus</taxon>
    </lineage>
</organism>
<dbReference type="InterPro" id="IPR050758">
    <property type="entry name" value="Znf_C2H2-type"/>
</dbReference>
<comment type="function">
    <text evidence="1">May be involved in transcriptional regulation.</text>
</comment>
<feature type="domain" description="C2H2-type" evidence="14">
    <location>
        <begin position="280"/>
        <end position="307"/>
    </location>
</feature>
<dbReference type="FunFam" id="3.30.160.60:FF:000358">
    <property type="entry name" value="zinc finger protein 24"/>
    <property type="match status" value="2"/>
</dbReference>
<evidence type="ECO:0000256" key="3">
    <source>
        <dbReference type="ARBA" id="ARBA00006991"/>
    </source>
</evidence>
<evidence type="ECO:0000259" key="14">
    <source>
        <dbReference type="PROSITE" id="PS50157"/>
    </source>
</evidence>
<dbReference type="FunFam" id="3.30.160.60:FF:000188">
    <property type="entry name" value="Zinc finger protein 787"/>
    <property type="match status" value="1"/>
</dbReference>
<feature type="domain" description="C2H2-type" evidence="14">
    <location>
        <begin position="392"/>
        <end position="419"/>
    </location>
</feature>
<feature type="domain" description="C2H2-type" evidence="14">
    <location>
        <begin position="308"/>
        <end position="335"/>
    </location>
</feature>
<dbReference type="OrthoDB" id="3437960at2759"/>
<evidence type="ECO:0000256" key="11">
    <source>
        <dbReference type="ARBA" id="ARBA00023242"/>
    </source>
</evidence>
<feature type="domain" description="C2H2-type" evidence="14">
    <location>
        <begin position="252"/>
        <end position="279"/>
    </location>
</feature>